<evidence type="ECO:0000256" key="1">
    <source>
        <dbReference type="ARBA" id="ARBA00022500"/>
    </source>
</evidence>
<protein>
    <submittedName>
        <fullName evidence="7">Methyl-accepting chemotaxis protein</fullName>
    </submittedName>
</protein>
<keyword evidence="4" id="KW-0175">Coiled coil</keyword>
<keyword evidence="5" id="KW-0812">Transmembrane</keyword>
<feature type="transmembrane region" description="Helical" evidence="5">
    <location>
        <begin position="118"/>
        <end position="137"/>
    </location>
</feature>
<evidence type="ECO:0000313" key="8">
    <source>
        <dbReference type="Proteomes" id="UP001597497"/>
    </source>
</evidence>
<comment type="similarity">
    <text evidence="2">Belongs to the methyl-accepting chemotaxis (MCP) protein family.</text>
</comment>
<keyword evidence="8" id="KW-1185">Reference proteome</keyword>
<keyword evidence="5" id="KW-0472">Membrane</keyword>
<name>A0ABW5RFF5_9BACL</name>
<gene>
    <name evidence="7" type="ORF">ACFSUC_18305</name>
</gene>
<dbReference type="RefSeq" id="WP_379931090.1">
    <property type="nucleotide sequence ID" value="NZ_JBHUMM010000044.1"/>
</dbReference>
<evidence type="ECO:0000256" key="2">
    <source>
        <dbReference type="ARBA" id="ARBA00029447"/>
    </source>
</evidence>
<reference evidence="8" key="1">
    <citation type="journal article" date="2019" name="Int. J. Syst. Evol. Microbiol.">
        <title>The Global Catalogue of Microorganisms (GCM) 10K type strain sequencing project: providing services to taxonomists for standard genome sequencing and annotation.</title>
        <authorList>
            <consortium name="The Broad Institute Genomics Platform"/>
            <consortium name="The Broad Institute Genome Sequencing Center for Infectious Disease"/>
            <person name="Wu L."/>
            <person name="Ma J."/>
        </authorList>
    </citation>
    <scope>NUCLEOTIDE SEQUENCE [LARGE SCALE GENOMIC DNA]</scope>
    <source>
        <strain evidence="8">KCTC 33676</strain>
    </source>
</reference>
<dbReference type="SUPFAM" id="SSF58104">
    <property type="entry name" value="Methyl-accepting chemotaxis protein (MCP) signaling domain"/>
    <property type="match status" value="1"/>
</dbReference>
<dbReference type="PROSITE" id="PS50111">
    <property type="entry name" value="CHEMOTAXIS_TRANSDUC_2"/>
    <property type="match status" value="1"/>
</dbReference>
<feature type="coiled-coil region" evidence="4">
    <location>
        <begin position="465"/>
        <end position="492"/>
    </location>
</feature>
<organism evidence="7 8">
    <name type="scientific">Marinicrinis sediminis</name>
    <dbReference type="NCBI Taxonomy" id="1652465"/>
    <lineage>
        <taxon>Bacteria</taxon>
        <taxon>Bacillati</taxon>
        <taxon>Bacillota</taxon>
        <taxon>Bacilli</taxon>
        <taxon>Bacillales</taxon>
        <taxon>Paenibacillaceae</taxon>
    </lineage>
</organism>
<dbReference type="Proteomes" id="UP001597497">
    <property type="component" value="Unassembled WGS sequence"/>
</dbReference>
<proteinExistence type="inferred from homology"/>
<keyword evidence="3" id="KW-0807">Transducer</keyword>
<dbReference type="PANTHER" id="PTHR43531:SF11">
    <property type="entry name" value="METHYL-ACCEPTING CHEMOTAXIS PROTEIN 3"/>
    <property type="match status" value="1"/>
</dbReference>
<accession>A0ABW5RFF5</accession>
<evidence type="ECO:0000313" key="7">
    <source>
        <dbReference type="EMBL" id="MFD2673505.1"/>
    </source>
</evidence>
<keyword evidence="5" id="KW-1133">Transmembrane helix</keyword>
<sequence>MTTTAYDKFSSKLLTFTLIGLILSSVPIFAVSALTGMLTWARVGIFAICAIALSGLLYVLYQQFMASPKSKYILSAAAYLACFTIIWFVPSSLAWAIIFLYVLLTLIYLDTKVMVYGFAYSLLVVTIHLFFNDYISFSEGIDYLVVYAALIMVQLAATCVCVIGNRMFKDIEKKSVENEQLLERIQLSIDHLGQFGEQLKENVEASNQIAKDITVGVNEVCAGIETQTSSIISINDSILDADASVDDVVARTAELETLSRSTHTVTRQGSVKMSELEQEMTQITRQMNTTVETMASLSEQSQKISGILKTIENISKQTNLLSLNAAIEAARAGEHGKGFAVVSNEIRKLAAMSETATRDITGILMTIVNQADEAVVQTQQGRDKVTEGERTVREAGDIFRTIQAQSEDVSSRTLAIETRMKQLKEGSSVIVSEAENMSSITEQSSASFQEIAASVETQSARIASIASHFTQLEQLIADLKKLTKEQATANTTDPAVS</sequence>
<dbReference type="EMBL" id="JBHUMM010000044">
    <property type="protein sequence ID" value="MFD2673505.1"/>
    <property type="molecule type" value="Genomic_DNA"/>
</dbReference>
<dbReference type="PANTHER" id="PTHR43531">
    <property type="entry name" value="PROTEIN ICFG"/>
    <property type="match status" value="1"/>
</dbReference>
<dbReference type="SMART" id="SM00283">
    <property type="entry name" value="MA"/>
    <property type="match status" value="1"/>
</dbReference>
<dbReference type="Pfam" id="PF00015">
    <property type="entry name" value="MCPsignal"/>
    <property type="match status" value="1"/>
</dbReference>
<evidence type="ECO:0000256" key="5">
    <source>
        <dbReference type="SAM" id="Phobius"/>
    </source>
</evidence>
<dbReference type="Gene3D" id="1.10.287.950">
    <property type="entry name" value="Methyl-accepting chemotaxis protein"/>
    <property type="match status" value="1"/>
</dbReference>
<evidence type="ECO:0000259" key="6">
    <source>
        <dbReference type="PROSITE" id="PS50111"/>
    </source>
</evidence>
<comment type="caution">
    <text evidence="7">The sequence shown here is derived from an EMBL/GenBank/DDBJ whole genome shotgun (WGS) entry which is preliminary data.</text>
</comment>
<feature type="transmembrane region" description="Helical" evidence="5">
    <location>
        <begin position="40"/>
        <end position="60"/>
    </location>
</feature>
<feature type="transmembrane region" description="Helical" evidence="5">
    <location>
        <begin position="143"/>
        <end position="164"/>
    </location>
</feature>
<evidence type="ECO:0000256" key="4">
    <source>
        <dbReference type="SAM" id="Coils"/>
    </source>
</evidence>
<evidence type="ECO:0000256" key="3">
    <source>
        <dbReference type="PROSITE-ProRule" id="PRU00284"/>
    </source>
</evidence>
<feature type="domain" description="Methyl-accepting transducer" evidence="6">
    <location>
        <begin position="202"/>
        <end position="459"/>
    </location>
</feature>
<keyword evidence="1" id="KW-0145">Chemotaxis</keyword>
<dbReference type="InterPro" id="IPR051310">
    <property type="entry name" value="MCP_chemotaxis"/>
</dbReference>
<dbReference type="InterPro" id="IPR004089">
    <property type="entry name" value="MCPsignal_dom"/>
</dbReference>